<dbReference type="Proteomes" id="UP000485058">
    <property type="component" value="Unassembled WGS sequence"/>
</dbReference>
<evidence type="ECO:0000313" key="1">
    <source>
        <dbReference type="EMBL" id="GFH30659.1"/>
    </source>
</evidence>
<sequence length="96" mass="10368">MLPAWNTLHTVVCAKPVRAERLVGAGVTARERLFVQAAMQPLASHMRVQLPPLCACNSGASCYDPHYTTRCACARSTPPSQDYLGIGHKQCASCQP</sequence>
<name>A0A6A0ACU5_HAELA</name>
<keyword evidence="2" id="KW-1185">Reference proteome</keyword>
<protein>
    <submittedName>
        <fullName evidence="1">Uncharacterized protein</fullName>
    </submittedName>
</protein>
<proteinExistence type="predicted"/>
<evidence type="ECO:0000313" key="2">
    <source>
        <dbReference type="Proteomes" id="UP000485058"/>
    </source>
</evidence>
<organism evidence="1 2">
    <name type="scientific">Haematococcus lacustris</name>
    <name type="common">Green alga</name>
    <name type="synonym">Haematococcus pluvialis</name>
    <dbReference type="NCBI Taxonomy" id="44745"/>
    <lineage>
        <taxon>Eukaryota</taxon>
        <taxon>Viridiplantae</taxon>
        <taxon>Chlorophyta</taxon>
        <taxon>core chlorophytes</taxon>
        <taxon>Chlorophyceae</taxon>
        <taxon>CS clade</taxon>
        <taxon>Chlamydomonadales</taxon>
        <taxon>Haematococcaceae</taxon>
        <taxon>Haematococcus</taxon>
    </lineage>
</organism>
<dbReference type="EMBL" id="BLLF01005048">
    <property type="protein sequence ID" value="GFH30659.1"/>
    <property type="molecule type" value="Genomic_DNA"/>
</dbReference>
<accession>A0A6A0ACU5</accession>
<dbReference type="AlphaFoldDB" id="A0A6A0ACU5"/>
<gene>
    <name evidence="1" type="ORF">HaLaN_29548</name>
</gene>
<comment type="caution">
    <text evidence="1">The sequence shown here is derived from an EMBL/GenBank/DDBJ whole genome shotgun (WGS) entry which is preliminary data.</text>
</comment>
<reference evidence="1 2" key="1">
    <citation type="submission" date="2020-02" db="EMBL/GenBank/DDBJ databases">
        <title>Draft genome sequence of Haematococcus lacustris strain NIES-144.</title>
        <authorList>
            <person name="Morimoto D."/>
            <person name="Nakagawa S."/>
            <person name="Yoshida T."/>
            <person name="Sawayama S."/>
        </authorList>
    </citation>
    <scope>NUCLEOTIDE SEQUENCE [LARGE SCALE GENOMIC DNA]</scope>
    <source>
        <strain evidence="1 2">NIES-144</strain>
    </source>
</reference>